<comment type="caution">
    <text evidence="2">The sequence shown here is derived from an EMBL/GenBank/DDBJ whole genome shotgun (WGS) entry which is preliminary data.</text>
</comment>
<evidence type="ECO:0000256" key="1">
    <source>
        <dbReference type="SAM" id="SignalP"/>
    </source>
</evidence>
<accession>A0A178HL04</accession>
<gene>
    <name evidence="2" type="ORF">A3840_18170</name>
</gene>
<reference evidence="2 3" key="1">
    <citation type="submission" date="2016-03" db="EMBL/GenBank/DDBJ databases">
        <title>Genome sequencing of Devosia sp. S37.</title>
        <authorList>
            <person name="Mohd Nor M."/>
        </authorList>
    </citation>
    <scope>NUCLEOTIDE SEQUENCE [LARGE SCALE GENOMIC DNA]</scope>
    <source>
        <strain evidence="2 3">S37</strain>
    </source>
</reference>
<dbReference type="STRING" id="1770058.A3840_18170"/>
<protein>
    <submittedName>
        <fullName evidence="2">Uncharacterized protein</fullName>
    </submittedName>
</protein>
<name>A0A178HL04_9HYPH</name>
<keyword evidence="1" id="KW-0732">Signal</keyword>
<dbReference type="PANTHER" id="PTHR36919">
    <property type="entry name" value="BLR1215 PROTEIN"/>
    <property type="match status" value="1"/>
</dbReference>
<dbReference type="Proteomes" id="UP000078389">
    <property type="component" value="Unassembled WGS sequence"/>
</dbReference>
<dbReference type="RefSeq" id="WP_067460403.1">
    <property type="nucleotide sequence ID" value="NZ_LVVY01000138.1"/>
</dbReference>
<dbReference type="PANTHER" id="PTHR36919:SF2">
    <property type="entry name" value="BLL6627 PROTEIN"/>
    <property type="match status" value="1"/>
</dbReference>
<evidence type="ECO:0000313" key="2">
    <source>
        <dbReference type="EMBL" id="OAM73447.1"/>
    </source>
</evidence>
<dbReference type="EMBL" id="LVVY01000138">
    <property type="protein sequence ID" value="OAM73447.1"/>
    <property type="molecule type" value="Genomic_DNA"/>
</dbReference>
<sequence>MRRLCRIFVAAAAILATAMPAFASPAGIWELETRDTRFALELCGDGTQLCGKLAWLSDADYNKQYLPYLDKPMASGLRSDGPNRWKGELHLFGHRMSGTLTQRSADQMTLQGCAFLVVCKSYEMFRYSE</sequence>
<proteinExistence type="predicted"/>
<feature type="signal peptide" evidence="1">
    <location>
        <begin position="1"/>
        <end position="23"/>
    </location>
</feature>
<feature type="chain" id="PRO_5008088103" evidence="1">
    <location>
        <begin position="24"/>
        <end position="129"/>
    </location>
</feature>
<evidence type="ECO:0000313" key="3">
    <source>
        <dbReference type="Proteomes" id="UP000078389"/>
    </source>
</evidence>
<organism evidence="2 3">
    <name type="scientific">Devosia elaeis</name>
    <dbReference type="NCBI Taxonomy" id="1770058"/>
    <lineage>
        <taxon>Bacteria</taxon>
        <taxon>Pseudomonadati</taxon>
        <taxon>Pseudomonadota</taxon>
        <taxon>Alphaproteobacteria</taxon>
        <taxon>Hyphomicrobiales</taxon>
        <taxon>Devosiaceae</taxon>
        <taxon>Devosia</taxon>
    </lineage>
</organism>
<keyword evidence="3" id="KW-1185">Reference proteome</keyword>
<dbReference type="AlphaFoldDB" id="A0A178HL04"/>